<sequence length="544" mass="60019">MSIGKQLITMLGIAIFGIIAVFSIGMTKMEQVYEKTNTCNVNSLPSVLVMGNMLQDFNAMRITIWEHIAATDKSDYKKLETKYKEYQTSFTSHYKKYDAMLSDAKDKEFYQKEKELMAIYTPMIEHVFKLSDENKNEEAKALVYANRTMINDLVRVLTEHMTYNQHLAESDAKMAVEAKNSASSMMIGLSLIVALSVIVLGVMIRNNVMQGVHLIRDSISGFVQKKELKFRIHYGKKNEIQEIVNSFNTLVDTLEHIIEDVKRSSSENASVSHELSTTSMQIGRNAENSTVIVNNTIEEIVSIKKFVQETAILSESMKQSIALAGNKLEAAKNEVIQLKNEVELASEAESALAGQLEQMSKDAEQVKEILTVISDIADQTNLLALNAAIEAARAGEHGRGFAVVADEVRKLAERTQSSLTEINATINVIVQSIVNSSDKMSKNAQNIRHLASVSTNVENTIISTTSVMNESVASVSVSADNSHKIAKDTDKIVDLVTNINAITSENARSVEEIASAADHLSKLAENLNAKLGSFDNSSSFICEV</sequence>
<evidence type="ECO:0000256" key="3">
    <source>
        <dbReference type="PROSITE-ProRule" id="PRU00284"/>
    </source>
</evidence>
<feature type="domain" description="Methyl-accepting transducer" evidence="6">
    <location>
        <begin position="264"/>
        <end position="521"/>
    </location>
</feature>
<keyword evidence="4" id="KW-0175">Coiled coil</keyword>
<gene>
    <name evidence="8" type="ORF">CFH80_01990</name>
</gene>
<dbReference type="GO" id="GO:0004888">
    <property type="term" value="F:transmembrane signaling receptor activity"/>
    <property type="evidence" value="ECO:0007669"/>
    <property type="project" value="InterPro"/>
</dbReference>
<dbReference type="PANTHER" id="PTHR32089">
    <property type="entry name" value="METHYL-ACCEPTING CHEMOTAXIS PROTEIN MCPB"/>
    <property type="match status" value="1"/>
</dbReference>
<dbReference type="AlphaFoldDB" id="A0A2D3WAP6"/>
<dbReference type="PANTHER" id="PTHR32089:SF114">
    <property type="entry name" value="METHYL-ACCEPTING CHEMOTAXIS PROTEIN MCPB"/>
    <property type="match status" value="1"/>
</dbReference>
<comment type="similarity">
    <text evidence="2">Belongs to the methyl-accepting chemotaxis (MCP) protein family.</text>
</comment>
<dbReference type="InterPro" id="IPR004089">
    <property type="entry name" value="MCPsignal_dom"/>
</dbReference>
<dbReference type="GO" id="GO:0016020">
    <property type="term" value="C:membrane"/>
    <property type="evidence" value="ECO:0007669"/>
    <property type="project" value="InterPro"/>
</dbReference>
<dbReference type="InterPro" id="IPR003660">
    <property type="entry name" value="HAMP_dom"/>
</dbReference>
<dbReference type="GO" id="GO:0006935">
    <property type="term" value="P:chemotaxis"/>
    <property type="evidence" value="ECO:0007669"/>
    <property type="project" value="InterPro"/>
</dbReference>
<evidence type="ECO:0000313" key="8">
    <source>
        <dbReference type="EMBL" id="DAB36975.1"/>
    </source>
</evidence>
<comment type="caution">
    <text evidence="8">The sequence shown here is derived from an EMBL/GenBank/DDBJ whole genome shotgun (WGS) entry which is preliminary data.</text>
</comment>
<keyword evidence="1 3" id="KW-0807">Transducer</keyword>
<dbReference type="GO" id="GO:0007165">
    <property type="term" value="P:signal transduction"/>
    <property type="evidence" value="ECO:0007669"/>
    <property type="project" value="UniProtKB-KW"/>
</dbReference>
<feature type="transmembrane region" description="Helical" evidence="5">
    <location>
        <begin position="182"/>
        <end position="204"/>
    </location>
</feature>
<dbReference type="Pfam" id="PF12729">
    <property type="entry name" value="4HB_MCP_1"/>
    <property type="match status" value="1"/>
</dbReference>
<feature type="coiled-coil region" evidence="4">
    <location>
        <begin position="314"/>
        <end position="348"/>
    </location>
</feature>
<evidence type="ECO:0000256" key="2">
    <source>
        <dbReference type="ARBA" id="ARBA00029447"/>
    </source>
</evidence>
<feature type="domain" description="HAMP" evidence="7">
    <location>
        <begin position="227"/>
        <end position="259"/>
    </location>
</feature>
<organism evidence="8 9">
    <name type="scientific">Sulfurospirillum cavolei</name>
    <dbReference type="NCBI Taxonomy" id="366522"/>
    <lineage>
        <taxon>Bacteria</taxon>
        <taxon>Pseudomonadati</taxon>
        <taxon>Campylobacterota</taxon>
        <taxon>Epsilonproteobacteria</taxon>
        <taxon>Campylobacterales</taxon>
        <taxon>Sulfurospirillaceae</taxon>
        <taxon>Sulfurospirillum</taxon>
    </lineage>
</organism>
<protein>
    <submittedName>
        <fullName evidence="8">Chemotaxis protein</fullName>
    </submittedName>
</protein>
<feature type="transmembrane region" description="Helical" evidence="5">
    <location>
        <begin position="6"/>
        <end position="25"/>
    </location>
</feature>
<dbReference type="PROSITE" id="PS50111">
    <property type="entry name" value="CHEMOTAXIS_TRANSDUC_2"/>
    <property type="match status" value="1"/>
</dbReference>
<keyword evidence="5" id="KW-0472">Membrane</keyword>
<dbReference type="Proteomes" id="UP000231638">
    <property type="component" value="Unassembled WGS sequence"/>
</dbReference>
<dbReference type="PRINTS" id="PR00260">
    <property type="entry name" value="CHEMTRNSDUCR"/>
</dbReference>
<evidence type="ECO:0000256" key="5">
    <source>
        <dbReference type="SAM" id="Phobius"/>
    </source>
</evidence>
<evidence type="ECO:0000259" key="6">
    <source>
        <dbReference type="PROSITE" id="PS50111"/>
    </source>
</evidence>
<dbReference type="SUPFAM" id="SSF58104">
    <property type="entry name" value="Methyl-accepting chemotaxis protein (MCP) signaling domain"/>
    <property type="match status" value="1"/>
</dbReference>
<dbReference type="InterPro" id="IPR024478">
    <property type="entry name" value="HlyB_4HB_MCP"/>
</dbReference>
<dbReference type="Pfam" id="PF00015">
    <property type="entry name" value="MCPsignal"/>
    <property type="match status" value="1"/>
</dbReference>
<dbReference type="Gene3D" id="1.10.287.950">
    <property type="entry name" value="Methyl-accepting chemotaxis protein"/>
    <property type="match status" value="1"/>
</dbReference>
<keyword evidence="5" id="KW-1133">Transmembrane helix</keyword>
<keyword evidence="5" id="KW-0812">Transmembrane</keyword>
<dbReference type="EMBL" id="DLUG01000058">
    <property type="protein sequence ID" value="DAB36975.1"/>
    <property type="molecule type" value="Genomic_DNA"/>
</dbReference>
<evidence type="ECO:0000256" key="1">
    <source>
        <dbReference type="ARBA" id="ARBA00023224"/>
    </source>
</evidence>
<dbReference type="STRING" id="366522.GCA_001548055_01902"/>
<evidence type="ECO:0000256" key="4">
    <source>
        <dbReference type="SAM" id="Coils"/>
    </source>
</evidence>
<dbReference type="PROSITE" id="PS50885">
    <property type="entry name" value="HAMP"/>
    <property type="match status" value="1"/>
</dbReference>
<dbReference type="SMART" id="SM00283">
    <property type="entry name" value="MA"/>
    <property type="match status" value="1"/>
</dbReference>
<reference evidence="8 9" key="1">
    <citation type="journal article" date="2017" name="Front. Microbiol.">
        <title>Comparative Genomic Analysis of the Class Epsilonproteobacteria and Proposed Reclassification to Epsilonbacteraeota (phyl. nov.).</title>
        <authorList>
            <person name="Waite D.W."/>
            <person name="Vanwonterghem I."/>
            <person name="Rinke C."/>
            <person name="Parks D.H."/>
            <person name="Zhang Y."/>
            <person name="Takai K."/>
            <person name="Sievert S.M."/>
            <person name="Simon J."/>
            <person name="Campbell B.J."/>
            <person name="Hanson T.E."/>
            <person name="Woyke T."/>
            <person name="Klotz M.G."/>
            <person name="Hugenholtz P."/>
        </authorList>
    </citation>
    <scope>NUCLEOTIDE SEQUENCE [LARGE SCALE GENOMIC DNA]</scope>
    <source>
        <strain evidence="8">UBA11420</strain>
    </source>
</reference>
<evidence type="ECO:0000259" key="7">
    <source>
        <dbReference type="PROSITE" id="PS50885"/>
    </source>
</evidence>
<evidence type="ECO:0000313" key="9">
    <source>
        <dbReference type="Proteomes" id="UP000231638"/>
    </source>
</evidence>
<proteinExistence type="inferred from homology"/>
<accession>A0A2D3WAP6</accession>
<name>A0A2D3WAP6_9BACT</name>
<dbReference type="InterPro" id="IPR004090">
    <property type="entry name" value="Chemotax_Me-accpt_rcpt"/>
</dbReference>